<reference evidence="3" key="1">
    <citation type="journal article" date="2017" name="Plant J.">
        <title>The pomegranate (Punica granatum L.) genome and the genomics of punicalagin biosynthesis.</title>
        <authorList>
            <person name="Qin G."/>
            <person name="Xu C."/>
            <person name="Ming R."/>
            <person name="Tang H."/>
            <person name="Guyot R."/>
            <person name="Kramer E.M."/>
            <person name="Hu Y."/>
            <person name="Yi X."/>
            <person name="Qi Y."/>
            <person name="Xu X."/>
            <person name="Gao Z."/>
            <person name="Pan H."/>
            <person name="Jian J."/>
            <person name="Tian Y."/>
            <person name="Yue Z."/>
            <person name="Xu Y."/>
        </authorList>
    </citation>
    <scope>NUCLEOTIDE SEQUENCE [LARGE SCALE GENOMIC DNA]</scope>
    <source>
        <strain evidence="3">cv. Dabenzi</strain>
    </source>
</reference>
<gene>
    <name evidence="2" type="ORF">CDL15_Pgr014444</name>
</gene>
<dbReference type="EMBL" id="MTKT01004609">
    <property type="protein sequence ID" value="OWM70771.1"/>
    <property type="molecule type" value="Genomic_DNA"/>
</dbReference>
<proteinExistence type="predicted"/>
<dbReference type="PANTHER" id="PTHR34061">
    <property type="entry name" value="PROTEIN, PUTATIVE-RELATED"/>
    <property type="match status" value="1"/>
</dbReference>
<dbReference type="Proteomes" id="UP000197138">
    <property type="component" value="Unassembled WGS sequence"/>
</dbReference>
<dbReference type="PANTHER" id="PTHR34061:SF2">
    <property type="entry name" value="PROTEIN, PUTATIVE-RELATED"/>
    <property type="match status" value="1"/>
</dbReference>
<organism evidence="2 3">
    <name type="scientific">Punica granatum</name>
    <name type="common">Pomegranate</name>
    <dbReference type="NCBI Taxonomy" id="22663"/>
    <lineage>
        <taxon>Eukaryota</taxon>
        <taxon>Viridiplantae</taxon>
        <taxon>Streptophyta</taxon>
        <taxon>Embryophyta</taxon>
        <taxon>Tracheophyta</taxon>
        <taxon>Spermatophyta</taxon>
        <taxon>Magnoliopsida</taxon>
        <taxon>eudicotyledons</taxon>
        <taxon>Gunneridae</taxon>
        <taxon>Pentapetalae</taxon>
        <taxon>rosids</taxon>
        <taxon>malvids</taxon>
        <taxon>Myrtales</taxon>
        <taxon>Lythraceae</taxon>
        <taxon>Punica</taxon>
    </lineage>
</organism>
<comment type="caution">
    <text evidence="2">The sequence shown here is derived from an EMBL/GenBank/DDBJ whole genome shotgun (WGS) entry which is preliminary data.</text>
</comment>
<dbReference type="AlphaFoldDB" id="A0A218WEY1"/>
<evidence type="ECO:0000313" key="3">
    <source>
        <dbReference type="Proteomes" id="UP000197138"/>
    </source>
</evidence>
<accession>A0A218WEY1</accession>
<sequence length="72" mass="7751">MNGVSSAFFASLERCSCIRIATKDDFGDEGNDLPLIYNDGNLPRDSSAGSVTSMARRRKGNMKSTGAFVVED</sequence>
<feature type="region of interest" description="Disordered" evidence="1">
    <location>
        <begin position="44"/>
        <end position="72"/>
    </location>
</feature>
<name>A0A218WEY1_PUNGR</name>
<evidence type="ECO:0000313" key="2">
    <source>
        <dbReference type="EMBL" id="OWM70771.1"/>
    </source>
</evidence>
<protein>
    <submittedName>
        <fullName evidence="2">Uncharacterized protein</fullName>
    </submittedName>
</protein>
<evidence type="ECO:0000256" key="1">
    <source>
        <dbReference type="SAM" id="MobiDB-lite"/>
    </source>
</evidence>